<dbReference type="EMBL" id="BJYZ01000048">
    <property type="protein sequence ID" value="GEO42707.1"/>
    <property type="molecule type" value="Genomic_DNA"/>
</dbReference>
<reference evidence="1 2" key="1">
    <citation type="submission" date="2019-07" db="EMBL/GenBank/DDBJ databases">
        <title>Whole genome shotgun sequence of Skermanella aerolata NBRC 106429.</title>
        <authorList>
            <person name="Hosoyama A."/>
            <person name="Uohara A."/>
            <person name="Ohji S."/>
            <person name="Ichikawa N."/>
        </authorList>
    </citation>
    <scope>NUCLEOTIDE SEQUENCE [LARGE SCALE GENOMIC DNA]</scope>
    <source>
        <strain evidence="1 2">NBRC 106429</strain>
    </source>
</reference>
<keyword evidence="2" id="KW-1185">Reference proteome</keyword>
<dbReference type="RefSeq" id="WP_244619733.1">
    <property type="nucleotide sequence ID" value="NZ_BJYZ01000048.1"/>
</dbReference>
<sequence>MREVRLSLLDARLEAVRRLVAGEVAALNPGAESEALDWIEAVSEFDDGDEAR</sequence>
<organism evidence="1 2">
    <name type="scientific">Skermanella aerolata</name>
    <dbReference type="NCBI Taxonomy" id="393310"/>
    <lineage>
        <taxon>Bacteria</taxon>
        <taxon>Pseudomonadati</taxon>
        <taxon>Pseudomonadota</taxon>
        <taxon>Alphaproteobacteria</taxon>
        <taxon>Rhodospirillales</taxon>
        <taxon>Azospirillaceae</taxon>
        <taxon>Skermanella</taxon>
    </lineage>
</organism>
<comment type="caution">
    <text evidence="1">The sequence shown here is derived from an EMBL/GenBank/DDBJ whole genome shotgun (WGS) entry which is preliminary data.</text>
</comment>
<evidence type="ECO:0000313" key="2">
    <source>
        <dbReference type="Proteomes" id="UP000321523"/>
    </source>
</evidence>
<gene>
    <name evidence="1" type="ORF">SAE02_68550</name>
</gene>
<dbReference type="Proteomes" id="UP000321523">
    <property type="component" value="Unassembled WGS sequence"/>
</dbReference>
<name>A0A512E1W3_9PROT</name>
<accession>A0A512E1W3</accession>
<evidence type="ECO:0000313" key="1">
    <source>
        <dbReference type="EMBL" id="GEO42707.1"/>
    </source>
</evidence>
<proteinExistence type="predicted"/>
<protein>
    <submittedName>
        <fullName evidence="1">Uncharacterized protein</fullName>
    </submittedName>
</protein>
<dbReference type="AlphaFoldDB" id="A0A512E1W3"/>